<dbReference type="GO" id="GO:0043161">
    <property type="term" value="P:proteasome-mediated ubiquitin-dependent protein catabolic process"/>
    <property type="evidence" value="ECO:0007669"/>
    <property type="project" value="InterPro"/>
</dbReference>
<keyword evidence="7" id="KW-0256">Endoplasmic reticulum</keyword>
<keyword evidence="6" id="KW-0597">Phosphoprotein</keyword>
<protein>
    <submittedName>
        <fullName evidence="14">Uncharacterized protein</fullName>
    </submittedName>
</protein>
<comment type="similarity">
    <text evidence="3">Belongs to the proteasome inhibitor PI31 family.</text>
</comment>
<dbReference type="eggNOG" id="ENOG502RZMJ">
    <property type="taxonomic scope" value="Eukaryota"/>
</dbReference>
<evidence type="ECO:0000256" key="1">
    <source>
        <dbReference type="ARBA" id="ARBA00004240"/>
    </source>
</evidence>
<dbReference type="OrthoDB" id="68090at2759"/>
<dbReference type="InterPro" id="IPR021625">
    <property type="entry name" value="PI31_Prot_N"/>
</dbReference>
<proteinExistence type="inferred from homology"/>
<feature type="domain" description="PI31 proteasome regulator N-terminal" evidence="13">
    <location>
        <begin position="27"/>
        <end position="187"/>
    </location>
</feature>
<name>G0S7M3_CHATD</name>
<keyword evidence="8" id="KW-0647">Proteasome</keyword>
<keyword evidence="15" id="KW-1185">Reference proteome</keyword>
<organism evidence="15">
    <name type="scientific">Chaetomium thermophilum (strain DSM 1495 / CBS 144.50 / IMI 039719)</name>
    <name type="common">Thermochaetoides thermophila</name>
    <dbReference type="NCBI Taxonomy" id="759272"/>
    <lineage>
        <taxon>Eukaryota</taxon>
        <taxon>Fungi</taxon>
        <taxon>Dikarya</taxon>
        <taxon>Ascomycota</taxon>
        <taxon>Pezizomycotina</taxon>
        <taxon>Sordariomycetes</taxon>
        <taxon>Sordariomycetidae</taxon>
        <taxon>Sordariales</taxon>
        <taxon>Chaetomiaceae</taxon>
        <taxon>Thermochaetoides</taxon>
    </lineage>
</organism>
<evidence type="ECO:0000256" key="4">
    <source>
        <dbReference type="ARBA" id="ARBA00022481"/>
    </source>
</evidence>
<evidence type="ECO:0000313" key="14">
    <source>
        <dbReference type="EMBL" id="EGS21814.1"/>
    </source>
</evidence>
<feature type="region of interest" description="Disordered" evidence="11">
    <location>
        <begin position="187"/>
        <end position="386"/>
    </location>
</feature>
<reference evidence="14 15" key="1">
    <citation type="journal article" date="2011" name="Cell">
        <title>Insight into structure and assembly of the nuclear pore complex by utilizing the genome of a eukaryotic thermophile.</title>
        <authorList>
            <person name="Amlacher S."/>
            <person name="Sarges P."/>
            <person name="Flemming D."/>
            <person name="van Noort V."/>
            <person name="Kunze R."/>
            <person name="Devos D.P."/>
            <person name="Arumugam M."/>
            <person name="Bork P."/>
            <person name="Hurt E."/>
        </authorList>
    </citation>
    <scope>NUCLEOTIDE SEQUENCE [LARGE SCALE GENOMIC DNA]</scope>
    <source>
        <strain evidence="15">DSM 1495 / CBS 144.50 / IMI 039719</strain>
    </source>
</reference>
<evidence type="ECO:0000256" key="3">
    <source>
        <dbReference type="ARBA" id="ARBA00006405"/>
    </source>
</evidence>
<dbReference type="HOGENOM" id="CLU_044125_2_0_1"/>
<feature type="compositionally biased region" description="Pro residues" evidence="11">
    <location>
        <begin position="204"/>
        <end position="250"/>
    </location>
</feature>
<evidence type="ECO:0000259" key="13">
    <source>
        <dbReference type="Pfam" id="PF11566"/>
    </source>
</evidence>
<comment type="function">
    <text evidence="10">Plays an important role in control of proteasome function. Inhibits the hydrolysis of protein and peptide substrates by the 20S proteasome. Also inhibits the activation of the proteasome by the proteasome regulatory proteins PA700 and PA28.</text>
</comment>
<dbReference type="EMBL" id="GL988041">
    <property type="protein sequence ID" value="EGS21814.1"/>
    <property type="molecule type" value="Genomic_DNA"/>
</dbReference>
<dbReference type="InterPro" id="IPR013886">
    <property type="entry name" value="PI31_Prot_C"/>
</dbReference>
<dbReference type="RefSeq" id="XP_006694110.1">
    <property type="nucleotide sequence ID" value="XM_006694047.1"/>
</dbReference>
<dbReference type="InterPro" id="IPR045128">
    <property type="entry name" value="PI31-like"/>
</dbReference>
<feature type="compositionally biased region" description="Low complexity" evidence="11">
    <location>
        <begin position="193"/>
        <end position="203"/>
    </location>
</feature>
<evidence type="ECO:0000259" key="12">
    <source>
        <dbReference type="Pfam" id="PF08577"/>
    </source>
</evidence>
<dbReference type="GeneID" id="18257722"/>
<accession>G0S7M3</accession>
<dbReference type="GO" id="GO:0000502">
    <property type="term" value="C:proteasome complex"/>
    <property type="evidence" value="ECO:0007669"/>
    <property type="project" value="UniProtKB-KW"/>
</dbReference>
<dbReference type="Pfam" id="PF11566">
    <property type="entry name" value="PI31_Prot_N"/>
    <property type="match status" value="1"/>
</dbReference>
<dbReference type="Proteomes" id="UP000008066">
    <property type="component" value="Unassembled WGS sequence"/>
</dbReference>
<dbReference type="Gene3D" id="3.40.1000.30">
    <property type="match status" value="1"/>
</dbReference>
<dbReference type="GO" id="GO:0005783">
    <property type="term" value="C:endoplasmic reticulum"/>
    <property type="evidence" value="ECO:0007669"/>
    <property type="project" value="UniProtKB-SubCell"/>
</dbReference>
<dbReference type="GO" id="GO:0070628">
    <property type="term" value="F:proteasome binding"/>
    <property type="evidence" value="ECO:0007669"/>
    <property type="project" value="InterPro"/>
</dbReference>
<feature type="compositionally biased region" description="Gly residues" evidence="11">
    <location>
        <begin position="363"/>
        <end position="386"/>
    </location>
</feature>
<dbReference type="PANTHER" id="PTHR13266">
    <property type="entry name" value="PROTEASOME INHIBITOR"/>
    <property type="match status" value="1"/>
</dbReference>
<dbReference type="FunFam" id="3.40.1000.30:FF:000006">
    <property type="entry name" value="Chromosome 8, whole genome shotgun sequence"/>
    <property type="match status" value="1"/>
</dbReference>
<evidence type="ECO:0000313" key="15">
    <source>
        <dbReference type="Proteomes" id="UP000008066"/>
    </source>
</evidence>
<evidence type="ECO:0000256" key="8">
    <source>
        <dbReference type="ARBA" id="ARBA00022942"/>
    </source>
</evidence>
<evidence type="ECO:0000256" key="2">
    <source>
        <dbReference type="ARBA" id="ARBA00004496"/>
    </source>
</evidence>
<dbReference type="AlphaFoldDB" id="G0S7M3"/>
<evidence type="ECO:0000256" key="5">
    <source>
        <dbReference type="ARBA" id="ARBA00022490"/>
    </source>
</evidence>
<dbReference type="Pfam" id="PF08577">
    <property type="entry name" value="PI31_Prot_C"/>
    <property type="match status" value="1"/>
</dbReference>
<keyword evidence="4" id="KW-0488">Methylation</keyword>
<keyword evidence="5" id="KW-0963">Cytoplasm</keyword>
<dbReference type="KEGG" id="cthr:CTHT_0036840"/>
<dbReference type="STRING" id="759272.G0S7M3"/>
<dbReference type="OMA" id="GHACMVA"/>
<gene>
    <name evidence="14" type="ORF">CTHT_0036840</name>
</gene>
<dbReference type="PANTHER" id="PTHR13266:SF1">
    <property type="entry name" value="PROTEASOME INHIBITOR PI31 SUBUNIT"/>
    <property type="match status" value="1"/>
</dbReference>
<evidence type="ECO:0000256" key="10">
    <source>
        <dbReference type="ARBA" id="ARBA00024805"/>
    </source>
</evidence>
<evidence type="ECO:0000256" key="7">
    <source>
        <dbReference type="ARBA" id="ARBA00022824"/>
    </source>
</evidence>
<comment type="subcellular location">
    <subcellularLocation>
        <location evidence="2">Cytoplasm</location>
    </subcellularLocation>
    <subcellularLocation>
        <location evidence="1">Endoplasmic reticulum</location>
    </subcellularLocation>
</comment>
<sequence length="398" mass="41810">MAPDPLAPAAVLESMANALPTHEKDDTTSDLSSSLDCISLFVHACLFNLGFRLLGFSEDQKIECQRLAPRLPAQWNKSLSSHSFVYAHTQSSMQFVIHIDRMGSKIDIRGLAIGDERIAHFDITARDYISSSALPVRITMTSEGTEDRSDLPSKLKNVFISDERIKDLSTLLKVSLIQRLLPGLHKEGYTEEPLPSGSSSSRPPIQPPQHPRPQIPAHLPPPAAPNPYPAPDPLAAPPSRPIPAADFPPPDFEDEYEVNRPPRSPVPGSQPGFGPGFGNLGHDDLYPAGLGPNDPIRGSFTGEFGIGPAGLARPGAGTRGGGGMHPTFDDPLFGGPRGPGATGGVEDPFGGQVPPGARWDPLGPGGQPRVGGGRPGGRGGGAYGGSGYGFGGFGGDII</sequence>
<dbReference type="GO" id="GO:0004866">
    <property type="term" value="F:endopeptidase inhibitor activity"/>
    <property type="evidence" value="ECO:0007669"/>
    <property type="project" value="InterPro"/>
</dbReference>
<evidence type="ECO:0000256" key="6">
    <source>
        <dbReference type="ARBA" id="ARBA00022553"/>
    </source>
</evidence>
<evidence type="ECO:0000256" key="9">
    <source>
        <dbReference type="ARBA" id="ARBA00022990"/>
    </source>
</evidence>
<evidence type="ECO:0000256" key="11">
    <source>
        <dbReference type="SAM" id="MobiDB-lite"/>
    </source>
</evidence>
<keyword evidence="9" id="KW-0007">Acetylation</keyword>
<feature type="domain" description="PI31 proteasome regulator C-terminal" evidence="12">
    <location>
        <begin position="280"/>
        <end position="364"/>
    </location>
</feature>